<reference evidence="2" key="1">
    <citation type="journal article" date="2010" name="Nat. Biotechnol.">
        <title>Draft genome sequence of the oilseed species Ricinus communis.</title>
        <authorList>
            <person name="Chan A.P."/>
            <person name="Crabtree J."/>
            <person name="Zhao Q."/>
            <person name="Lorenzi H."/>
            <person name="Orvis J."/>
            <person name="Puiu D."/>
            <person name="Melake-Berhan A."/>
            <person name="Jones K.M."/>
            <person name="Redman J."/>
            <person name="Chen G."/>
            <person name="Cahoon E.B."/>
            <person name="Gedil M."/>
            <person name="Stanke M."/>
            <person name="Haas B.J."/>
            <person name="Wortman J.R."/>
            <person name="Fraser-Liggett C.M."/>
            <person name="Ravel J."/>
            <person name="Rabinowicz P.D."/>
        </authorList>
    </citation>
    <scope>NUCLEOTIDE SEQUENCE [LARGE SCALE GENOMIC DNA]</scope>
    <source>
        <strain evidence="2">cv. Hale</strain>
    </source>
</reference>
<organism evidence="1 2">
    <name type="scientific">Ricinus communis</name>
    <name type="common">Castor bean</name>
    <dbReference type="NCBI Taxonomy" id="3988"/>
    <lineage>
        <taxon>Eukaryota</taxon>
        <taxon>Viridiplantae</taxon>
        <taxon>Streptophyta</taxon>
        <taxon>Embryophyta</taxon>
        <taxon>Tracheophyta</taxon>
        <taxon>Spermatophyta</taxon>
        <taxon>Magnoliopsida</taxon>
        <taxon>eudicotyledons</taxon>
        <taxon>Gunneridae</taxon>
        <taxon>Pentapetalae</taxon>
        <taxon>rosids</taxon>
        <taxon>fabids</taxon>
        <taxon>Malpighiales</taxon>
        <taxon>Euphorbiaceae</taxon>
        <taxon>Acalyphoideae</taxon>
        <taxon>Acalypheae</taxon>
        <taxon>Ricinus</taxon>
    </lineage>
</organism>
<dbReference type="Proteomes" id="UP000008311">
    <property type="component" value="Unassembled WGS sequence"/>
</dbReference>
<evidence type="ECO:0000313" key="1">
    <source>
        <dbReference type="EMBL" id="EEF42364.1"/>
    </source>
</evidence>
<name>B9S221_RICCO</name>
<keyword evidence="2" id="KW-1185">Reference proteome</keyword>
<protein>
    <submittedName>
        <fullName evidence="1">Uncharacterized protein</fullName>
    </submittedName>
</protein>
<proteinExistence type="predicted"/>
<gene>
    <name evidence="1" type="ORF">RCOM_1326030</name>
</gene>
<dbReference type="EMBL" id="EQ973846">
    <property type="protein sequence ID" value="EEF42364.1"/>
    <property type="molecule type" value="Genomic_DNA"/>
</dbReference>
<dbReference type="InParanoid" id="B9S221"/>
<evidence type="ECO:0000313" key="2">
    <source>
        <dbReference type="Proteomes" id="UP000008311"/>
    </source>
</evidence>
<dbReference type="AlphaFoldDB" id="B9S221"/>
<accession>B9S221</accession>
<sequence length="69" mass="8218">MSILNNPMLIQRSLGLHKIDIFIWRKSKEKKRKDWRKAEKKAARVASLQRDKALLTRRTAYSCNACQFR</sequence>